<accession>A0AAW6BL07</accession>
<name>A0AAW6BL07_9GAMM</name>
<sequence>MNQSIGRLYFSRRLIKSYIHDHDFVIKNAENIDLQHANINKLLPIVEWHLRRFSRTKELNSRNIEMIFHYNRHQACKQRVVEEYFHAFVVDKLKKKDIRWALRKGMSYTKYYKEISHRTYNDIDLLISECDQIKFEDAMLESGFECGIYDSEKGKVIKHNREDILYYKMSPDHLPHYTKILEDGTDIRLDAAFTLAWNNYDNKERLAEVLNLEQKKNGGTHIMTAGGHYLECAFHLYREMFSRSSKKSKTFRASGLLDLALIRKNIDYHYYDSLFPEVNIVSRILDDFLDIDIPDEQLLNKNYGDVLNKVKTKTIWYFASYNNI</sequence>
<dbReference type="Pfam" id="PF14907">
    <property type="entry name" value="NTP_transf_5"/>
    <property type="match status" value="1"/>
</dbReference>
<proteinExistence type="predicted"/>
<dbReference type="Proteomes" id="UP001212996">
    <property type="component" value="Unassembled WGS sequence"/>
</dbReference>
<evidence type="ECO:0000313" key="2">
    <source>
        <dbReference type="Proteomes" id="UP001212996"/>
    </source>
</evidence>
<protein>
    <submittedName>
        <fullName evidence="1">Nucleotidyltransferase family protein</fullName>
    </submittedName>
</protein>
<organism evidence="1 2">
    <name type="scientific">Photorhabdus bodei</name>
    <dbReference type="NCBI Taxonomy" id="2029681"/>
    <lineage>
        <taxon>Bacteria</taxon>
        <taxon>Pseudomonadati</taxon>
        <taxon>Pseudomonadota</taxon>
        <taxon>Gammaproteobacteria</taxon>
        <taxon>Enterobacterales</taxon>
        <taxon>Morganellaceae</taxon>
        <taxon>Photorhabdus</taxon>
    </lineage>
</organism>
<dbReference type="InterPro" id="IPR039498">
    <property type="entry name" value="NTP_transf_5"/>
</dbReference>
<comment type="caution">
    <text evidence="1">The sequence shown here is derived from an EMBL/GenBank/DDBJ whole genome shotgun (WGS) entry which is preliminary data.</text>
</comment>
<reference evidence="1" key="1">
    <citation type="submission" date="2023-01" db="EMBL/GenBank/DDBJ databases">
        <title>Genome sequencing of Photorhabdus bodei 09-20.</title>
        <authorList>
            <person name="Kalindamar S."/>
            <person name="Kumru S."/>
        </authorList>
    </citation>
    <scope>NUCLEOTIDE SEQUENCE</scope>
    <source>
        <strain evidence="1">09-20</strain>
    </source>
</reference>
<dbReference type="EMBL" id="JAQMFO010000025">
    <property type="protein sequence ID" value="MDB6373466.1"/>
    <property type="molecule type" value="Genomic_DNA"/>
</dbReference>
<dbReference type="RefSeq" id="WP_262977923.1">
    <property type="nucleotide sequence ID" value="NZ_JAQMFO010000025.1"/>
</dbReference>
<dbReference type="AlphaFoldDB" id="A0AAW6BL07"/>
<gene>
    <name evidence="1" type="ORF">PH362_16380</name>
</gene>
<evidence type="ECO:0000313" key="1">
    <source>
        <dbReference type="EMBL" id="MDB6373466.1"/>
    </source>
</evidence>